<evidence type="ECO:0008006" key="4">
    <source>
        <dbReference type="Google" id="ProtNLM"/>
    </source>
</evidence>
<sequence length="666" mass="77682">MEDKKHCTLTFNDWCKKKEKEDDGLNTGYINKYNEIYFNKDGKHNIYENINERPIINLEGDQPVFNVPVYQDKYIRDKIVECVNYEIQDVVQPTFYSQETKHDVPTVELLYKEKKVNIPQEKIIEKPVEVDMPIGYTPVFSPTWDVREIPRVIPKYEGEQKIIQVEIPQIKYVDKFVEKEIIVDIKEKIIPRINEVEKEIDVVKYKWKEKYQDVPVCKYVPKIDVELDCPPPLIVPYPAVHFHNTSEVMNPHQKALDIPSEVLLKNNNIFGYDINMNGNHRNVYNDSNMHNNNNNNNNNNIYNSSNNYNGMSNFHVDESVKKSLLDVARLTGVQKDNDAKYNEFMKNKNLERRKKKKNWPFCYFKKDTIKENDEMYNGQNYSNYQNNCCNSYKGEDENNYDIDPNTGYPKSMPKDFASFFKQDLNSVKKQMEKKTNTKSSYSSDFIEKSPVNPSIEYLGKVDKPPIDAGKLDSISFKLHAIEVHQFIPVPSLPKPRFLDLVPSQQYEQNDISSLQNVFGQVPEGWVDPQITGFIAPMMNDVLHGNIQPQSPLFNNLSTEGYDSSSKNRRTPRINAPSNIHNNNDSSNVFSFDHDNYHNEGGEGSFDQAYYDEYTNEKYDNEENEYHTEYIENNNDEDTNGYIKSPNDLTYNTDSSINEGKQNEDIN</sequence>
<accession>A0A0L7K7U1</accession>
<reference evidence="2 3" key="1">
    <citation type="submission" date="2006-03" db="EMBL/GenBank/DDBJ databases">
        <title>Annotation of Plasmodium falciparum HB3.</title>
        <authorList>
            <consortium name="The Broad Institute Genome Sequencing Platform"/>
            <person name="Volkman S.K."/>
            <person name="Neafsey D.E."/>
            <person name="Dash A.P."/>
            <person name="Chitnis C.E."/>
            <person name="Hartl D.L."/>
            <person name="Young S.K."/>
            <person name="Zeng Q."/>
            <person name="Koehrsen M."/>
            <person name="Alvarado L."/>
            <person name="Berlin A."/>
            <person name="Borenstein D."/>
            <person name="Chapman S.B."/>
            <person name="Chen Z."/>
            <person name="Engels R."/>
            <person name="Freedman E."/>
            <person name="Gellesch M."/>
            <person name="Goldberg J."/>
            <person name="Griggs A."/>
            <person name="Gujja S."/>
            <person name="Heilman E.R."/>
            <person name="Heiman D.I."/>
            <person name="Howarth C."/>
            <person name="Jen D."/>
            <person name="Larson L."/>
            <person name="Mehta T."/>
            <person name="Neiman D."/>
            <person name="Park D."/>
            <person name="Pearson M."/>
            <person name="Roberts A."/>
            <person name="Saif S."/>
            <person name="Shea T."/>
            <person name="Shenoy N."/>
            <person name="Sisk P."/>
            <person name="Stolte C."/>
            <person name="Sykes S."/>
            <person name="Walk T."/>
            <person name="White J."/>
            <person name="Yandava C."/>
            <person name="Haas B."/>
            <person name="Henn M.R."/>
            <person name="Nusbaum C."/>
            <person name="Birren B."/>
        </authorList>
    </citation>
    <scope>NUCLEOTIDE SEQUENCE [LARGE SCALE GENOMIC DNA]</scope>
    <source>
        <strain evidence="2">HB3</strain>
    </source>
</reference>
<organism evidence="2 3">
    <name type="scientific">Plasmodium falciparum (isolate HB3)</name>
    <dbReference type="NCBI Taxonomy" id="137071"/>
    <lineage>
        <taxon>Eukaryota</taxon>
        <taxon>Sar</taxon>
        <taxon>Alveolata</taxon>
        <taxon>Apicomplexa</taxon>
        <taxon>Aconoidasida</taxon>
        <taxon>Haemosporida</taxon>
        <taxon>Plasmodiidae</taxon>
        <taxon>Plasmodium</taxon>
        <taxon>Plasmodium (Laverania)</taxon>
    </lineage>
</organism>
<dbReference type="Pfam" id="PF12314">
    <property type="entry name" value="IMCp"/>
    <property type="match status" value="1"/>
</dbReference>
<name>A0A0L7K7U1_PLAFX</name>
<feature type="region of interest" description="Disordered" evidence="1">
    <location>
        <begin position="559"/>
        <end position="584"/>
    </location>
</feature>
<dbReference type="KEGG" id="pfh:PFHG_01118"/>
<feature type="region of interest" description="Disordered" evidence="1">
    <location>
        <begin position="631"/>
        <end position="666"/>
    </location>
</feature>
<reference evidence="3" key="2">
    <citation type="submission" date="2006-03" db="EMBL/GenBank/DDBJ databases">
        <title>The genome sequence of the Plasmodium falciparum HB3.</title>
        <authorList>
            <consortium name="The Broad Institute Genome Sequencing Platform"/>
            <person name="Birren B."/>
            <person name="Lander E."/>
            <person name="Galagan J."/>
            <person name="Nusbaum C."/>
            <person name="Devon K."/>
            <person name="Henn M."/>
            <person name="Jaffe D."/>
            <person name="Butler J."/>
            <person name="Alvarez P."/>
            <person name="Gnerre S."/>
            <person name="Grabherr M."/>
            <person name="Kleber M."/>
            <person name="Mauceli E."/>
            <person name="Brockman W."/>
            <person name="MacCallum I.A."/>
            <person name="Rounsley S."/>
            <person name="Young S."/>
            <person name="LaButti K."/>
            <person name="Pushparaj V."/>
            <person name="DeCaprio D."/>
            <person name="Crawford M."/>
            <person name="Koehrsen M."/>
            <person name="Engels R."/>
            <person name="Montgomery P."/>
            <person name="Pearson M."/>
            <person name="Howarth C."/>
            <person name="Larson L."/>
            <person name="Luoma S."/>
            <person name="White J."/>
            <person name="Kodira C."/>
            <person name="Zeng Q."/>
            <person name="Oleary S."/>
            <person name="Yandava C."/>
            <person name="Alvarado L."/>
            <person name="Wirth D."/>
            <person name="Volkman S."/>
            <person name="Hartl D."/>
        </authorList>
    </citation>
    <scope>NUCLEOTIDE SEQUENCE [LARGE SCALE GENOMIC DNA]</scope>
</reference>
<evidence type="ECO:0000256" key="1">
    <source>
        <dbReference type="SAM" id="MobiDB-lite"/>
    </source>
</evidence>
<dbReference type="VEuPathDB" id="PlasmoDB:PfHB3_060025700"/>
<dbReference type="AlphaFoldDB" id="A0A0L7K7U1"/>
<dbReference type="Proteomes" id="UP000054289">
    <property type="component" value="Unassembled WGS sequence"/>
</dbReference>
<dbReference type="EMBL" id="CH671935">
    <property type="protein sequence ID" value="KOB59362.1"/>
    <property type="molecule type" value="Genomic_DNA"/>
</dbReference>
<protein>
    <recommendedName>
        <fullName evidence="4">Pf77 protein</fullName>
    </recommendedName>
</protein>
<evidence type="ECO:0000313" key="3">
    <source>
        <dbReference type="Proteomes" id="UP000054289"/>
    </source>
</evidence>
<gene>
    <name evidence="2" type="ORF">PFHG_01118</name>
</gene>
<evidence type="ECO:0000313" key="2">
    <source>
        <dbReference type="EMBL" id="KOB59362.1"/>
    </source>
</evidence>
<feature type="compositionally biased region" description="Polar residues" evidence="1">
    <location>
        <begin position="646"/>
        <end position="659"/>
    </location>
</feature>
<proteinExistence type="predicted"/>
<dbReference type="OrthoDB" id="390934at2759"/>
<dbReference type="InterPro" id="IPR022086">
    <property type="entry name" value="IMCp"/>
</dbReference>